<evidence type="ECO:0000256" key="6">
    <source>
        <dbReference type="ARBA" id="ARBA00022989"/>
    </source>
</evidence>
<keyword evidence="4" id="KW-0547">Nucleotide-binding</keyword>
<dbReference type="PROSITE" id="PS50893">
    <property type="entry name" value="ABC_TRANSPORTER_2"/>
    <property type="match status" value="1"/>
</dbReference>
<dbReference type="InterPro" id="IPR027417">
    <property type="entry name" value="P-loop_NTPase"/>
</dbReference>
<sequence>MSANWTSPCFDSSAGTVIDTVSSCRDGFWCPNVTQGNLPVYCPPSEDCLFQRLNGVACQPQGRLEPTICPPGYYCPNSTTIFTCPAGSYCITGSTAPVRCDALASCPENSATQLVLMPIIACLLIDLAILTFLFHRPFGFLFLRHFRRILKKDISSADSPYGALLLEDMHSTPCQPDSQKIQMQLVNAFRRGLEGHKLSLRFDFKNVTLVRNGRPILTQVSGHIMPGKLTAILGPSGAGKTTFLNVLMGKIPKTSGELLINGSQAQIHQFSRLVGFVPQDDTMIPELTVRENILHSARIRLPRSWSSREVEEYVDLVIEILGLTQESNSVIGDVLNRGISGGQRKRVNIGMELAAVPTTLFLDEPTSGLDATTALTLMENLKFVSSRLGITVIAVIHQPRLEIFNTFDGLLLLAANGITSYSGPTSNVQSHFESLGYVFQQGSNPGDVTLDILNGKGQRRNEDVRNPAVEETPIPNSSGDLSTPDETIVDVSFMVFRPERTSSRPQNALSRSASRTMTQLKQLATGIEFDRSAGSWDSFAELATMLAKGRGASFHWQLYYCYNRAMLQQTRHYWALVLEIFVGAAAGLLMGIASPSGENYWVIWIAPYSILSPAYHDFPIVLNGLLYGLTCALAGSPPGVKVFGAERSVYWREASAGHSRIAYFMAKILSTILRLMLVSLHFASVLMIMCSPPVSLSSLFLIILANFWGVYGISHVVSFLLRPADAPLIGVIFSMGCAIFCGFGPTLISARSWHLGWLWDLSFNRWTAEALVSESATPYQNVYMLSATTNYYGYQFGRIGLDFAIAFCIGLGWRILSFALMVGLNRGKQR</sequence>
<feature type="transmembrane region" description="Helical" evidence="9">
    <location>
        <begin position="620"/>
        <end position="640"/>
    </location>
</feature>
<name>A0A507CCE4_9FUNG</name>
<feature type="region of interest" description="Disordered" evidence="8">
    <location>
        <begin position="457"/>
        <end position="481"/>
    </location>
</feature>
<dbReference type="PANTHER" id="PTHR48041">
    <property type="entry name" value="ABC TRANSPORTER G FAMILY MEMBER 28"/>
    <property type="match status" value="1"/>
</dbReference>
<keyword evidence="5" id="KW-0067">ATP-binding</keyword>
<organism evidence="11 12">
    <name type="scientific">Synchytrium microbalum</name>
    <dbReference type="NCBI Taxonomy" id="1806994"/>
    <lineage>
        <taxon>Eukaryota</taxon>
        <taxon>Fungi</taxon>
        <taxon>Fungi incertae sedis</taxon>
        <taxon>Chytridiomycota</taxon>
        <taxon>Chytridiomycota incertae sedis</taxon>
        <taxon>Chytridiomycetes</taxon>
        <taxon>Synchytriales</taxon>
        <taxon>Synchytriaceae</taxon>
        <taxon>Synchytrium</taxon>
    </lineage>
</organism>
<dbReference type="Proteomes" id="UP000319731">
    <property type="component" value="Unassembled WGS sequence"/>
</dbReference>
<dbReference type="EMBL" id="QEAO01000009">
    <property type="protein sequence ID" value="TPX35213.1"/>
    <property type="molecule type" value="Genomic_DNA"/>
</dbReference>
<evidence type="ECO:0000256" key="2">
    <source>
        <dbReference type="ARBA" id="ARBA00022448"/>
    </source>
</evidence>
<dbReference type="InterPro" id="IPR017871">
    <property type="entry name" value="ABC_transporter-like_CS"/>
</dbReference>
<dbReference type="RefSeq" id="XP_031025740.1">
    <property type="nucleotide sequence ID" value="XM_031168271.1"/>
</dbReference>
<accession>A0A507CCE4</accession>
<feature type="transmembrane region" description="Helical" evidence="9">
    <location>
        <begin position="699"/>
        <end position="721"/>
    </location>
</feature>
<evidence type="ECO:0000259" key="10">
    <source>
        <dbReference type="PROSITE" id="PS50893"/>
    </source>
</evidence>
<evidence type="ECO:0000256" key="3">
    <source>
        <dbReference type="ARBA" id="ARBA00022692"/>
    </source>
</evidence>
<evidence type="ECO:0000256" key="1">
    <source>
        <dbReference type="ARBA" id="ARBA00004141"/>
    </source>
</evidence>
<comment type="subcellular location">
    <subcellularLocation>
        <location evidence="1">Membrane</location>
        <topology evidence="1">Multi-pass membrane protein</topology>
    </subcellularLocation>
</comment>
<feature type="transmembrane region" description="Helical" evidence="9">
    <location>
        <begin position="573"/>
        <end position="593"/>
    </location>
</feature>
<dbReference type="Pfam" id="PF00005">
    <property type="entry name" value="ABC_tran"/>
    <property type="match status" value="1"/>
</dbReference>
<keyword evidence="7 9" id="KW-0472">Membrane</keyword>
<evidence type="ECO:0000256" key="4">
    <source>
        <dbReference type="ARBA" id="ARBA00022741"/>
    </source>
</evidence>
<reference evidence="11 12" key="1">
    <citation type="journal article" date="2019" name="Sci. Rep.">
        <title>Comparative genomics of chytrid fungi reveal insights into the obligate biotrophic and pathogenic lifestyle of Synchytrium endobioticum.</title>
        <authorList>
            <person name="van de Vossenberg B.T.L.H."/>
            <person name="Warris S."/>
            <person name="Nguyen H.D.T."/>
            <person name="van Gent-Pelzer M.P.E."/>
            <person name="Joly D.L."/>
            <person name="van de Geest H.C."/>
            <person name="Bonants P.J.M."/>
            <person name="Smith D.S."/>
            <person name="Levesque C.A."/>
            <person name="van der Lee T.A.J."/>
        </authorList>
    </citation>
    <scope>NUCLEOTIDE SEQUENCE [LARGE SCALE GENOMIC DNA]</scope>
    <source>
        <strain evidence="11 12">JEL517</strain>
    </source>
</reference>
<feature type="domain" description="ABC transporter" evidence="10">
    <location>
        <begin position="202"/>
        <end position="440"/>
    </location>
</feature>
<evidence type="ECO:0000256" key="7">
    <source>
        <dbReference type="ARBA" id="ARBA00023136"/>
    </source>
</evidence>
<dbReference type="PROSITE" id="PS00211">
    <property type="entry name" value="ABC_TRANSPORTER_1"/>
    <property type="match status" value="1"/>
</dbReference>
<dbReference type="InterPro" id="IPR003593">
    <property type="entry name" value="AAA+_ATPase"/>
</dbReference>
<keyword evidence="6 9" id="KW-1133">Transmembrane helix</keyword>
<evidence type="ECO:0000313" key="12">
    <source>
        <dbReference type="Proteomes" id="UP000319731"/>
    </source>
</evidence>
<dbReference type="AlphaFoldDB" id="A0A507CCE4"/>
<feature type="transmembrane region" description="Helical" evidence="9">
    <location>
        <begin position="115"/>
        <end position="143"/>
    </location>
</feature>
<keyword evidence="3 9" id="KW-0812">Transmembrane</keyword>
<dbReference type="OrthoDB" id="66620at2759"/>
<dbReference type="Pfam" id="PF19055">
    <property type="entry name" value="ABC2_membrane_7"/>
    <property type="match status" value="1"/>
</dbReference>
<dbReference type="Gene3D" id="3.40.50.300">
    <property type="entry name" value="P-loop containing nucleotide triphosphate hydrolases"/>
    <property type="match status" value="1"/>
</dbReference>
<dbReference type="SMART" id="SM00382">
    <property type="entry name" value="AAA"/>
    <property type="match status" value="1"/>
</dbReference>
<dbReference type="STRING" id="1806994.A0A507CCE4"/>
<evidence type="ECO:0000256" key="5">
    <source>
        <dbReference type="ARBA" id="ARBA00022840"/>
    </source>
</evidence>
<dbReference type="GO" id="GO:0016887">
    <property type="term" value="F:ATP hydrolysis activity"/>
    <property type="evidence" value="ECO:0007669"/>
    <property type="project" value="InterPro"/>
</dbReference>
<proteinExistence type="predicted"/>
<dbReference type="GO" id="GO:0016020">
    <property type="term" value="C:membrane"/>
    <property type="evidence" value="ECO:0007669"/>
    <property type="project" value="UniProtKB-SubCell"/>
</dbReference>
<feature type="transmembrane region" description="Helical" evidence="9">
    <location>
        <begin position="728"/>
        <end position="748"/>
    </location>
</feature>
<feature type="transmembrane region" description="Helical" evidence="9">
    <location>
        <begin position="661"/>
        <end position="687"/>
    </location>
</feature>
<dbReference type="GO" id="GO:0140359">
    <property type="term" value="F:ABC-type transporter activity"/>
    <property type="evidence" value="ECO:0007669"/>
    <property type="project" value="InterPro"/>
</dbReference>
<feature type="transmembrane region" description="Helical" evidence="9">
    <location>
        <begin position="803"/>
        <end position="824"/>
    </location>
</feature>
<dbReference type="PANTHER" id="PTHR48041:SF91">
    <property type="entry name" value="ABC TRANSPORTER G FAMILY MEMBER 28"/>
    <property type="match status" value="1"/>
</dbReference>
<dbReference type="InterPro" id="IPR050352">
    <property type="entry name" value="ABCG_transporters"/>
</dbReference>
<comment type="caution">
    <text evidence="11">The sequence shown here is derived from an EMBL/GenBank/DDBJ whole genome shotgun (WGS) entry which is preliminary data.</text>
</comment>
<gene>
    <name evidence="11" type="ORF">SmJEL517_g02343</name>
</gene>
<protein>
    <recommendedName>
        <fullName evidence="10">ABC transporter domain-containing protein</fullName>
    </recommendedName>
</protein>
<evidence type="ECO:0000313" key="11">
    <source>
        <dbReference type="EMBL" id="TPX35213.1"/>
    </source>
</evidence>
<keyword evidence="2" id="KW-0813">Transport</keyword>
<dbReference type="GeneID" id="42003568"/>
<dbReference type="CDD" id="cd03213">
    <property type="entry name" value="ABCG_EPDR"/>
    <property type="match status" value="1"/>
</dbReference>
<evidence type="ECO:0000256" key="9">
    <source>
        <dbReference type="SAM" id="Phobius"/>
    </source>
</evidence>
<dbReference type="FunFam" id="3.40.50.300:FF:000367">
    <property type="entry name" value="ABC transporter G family member 24"/>
    <property type="match status" value="1"/>
</dbReference>
<evidence type="ECO:0000256" key="8">
    <source>
        <dbReference type="SAM" id="MobiDB-lite"/>
    </source>
</evidence>
<dbReference type="InterPro" id="IPR043926">
    <property type="entry name" value="ABCG_dom"/>
</dbReference>
<dbReference type="InterPro" id="IPR003439">
    <property type="entry name" value="ABC_transporter-like_ATP-bd"/>
</dbReference>
<dbReference type="SUPFAM" id="SSF52540">
    <property type="entry name" value="P-loop containing nucleoside triphosphate hydrolases"/>
    <property type="match status" value="1"/>
</dbReference>
<keyword evidence="12" id="KW-1185">Reference proteome</keyword>
<dbReference type="GO" id="GO:0005524">
    <property type="term" value="F:ATP binding"/>
    <property type="evidence" value="ECO:0007669"/>
    <property type="project" value="UniProtKB-KW"/>
</dbReference>